<dbReference type="Gene3D" id="2.60.40.10">
    <property type="entry name" value="Immunoglobulins"/>
    <property type="match status" value="1"/>
</dbReference>
<dbReference type="SMART" id="SM00409">
    <property type="entry name" value="IG"/>
    <property type="match status" value="1"/>
</dbReference>
<keyword evidence="5" id="KW-1133">Transmembrane helix</keyword>
<evidence type="ECO:0000256" key="3">
    <source>
        <dbReference type="ARBA" id="ARBA00023136"/>
    </source>
</evidence>
<dbReference type="PANTHER" id="PTHR12080:SF56">
    <property type="entry name" value="NATURAL KILLER CELL RECEPTOR 2B4"/>
    <property type="match status" value="1"/>
</dbReference>
<feature type="transmembrane region" description="Helical" evidence="5">
    <location>
        <begin position="242"/>
        <end position="260"/>
    </location>
</feature>
<dbReference type="EMBL" id="JAICCE010000034">
    <property type="protein sequence ID" value="KAG9259391.1"/>
    <property type="molecule type" value="Genomic_DNA"/>
</dbReference>
<accession>A0A8T2KRF2</accession>
<proteinExistence type="predicted"/>
<dbReference type="InterPro" id="IPR015631">
    <property type="entry name" value="CD2/SLAM_rcpt"/>
</dbReference>
<dbReference type="InterPro" id="IPR036179">
    <property type="entry name" value="Ig-like_dom_sf"/>
</dbReference>
<evidence type="ECO:0000256" key="5">
    <source>
        <dbReference type="SAM" id="Phobius"/>
    </source>
</evidence>
<evidence type="ECO:0000256" key="1">
    <source>
        <dbReference type="ARBA" id="ARBA00004370"/>
    </source>
</evidence>
<keyword evidence="4" id="KW-0325">Glycoprotein</keyword>
<dbReference type="InterPro" id="IPR013106">
    <property type="entry name" value="Ig_V-set"/>
</dbReference>
<gene>
    <name evidence="7" type="ORF">AMEX_G28097</name>
</gene>
<keyword evidence="2" id="KW-0732">Signal</keyword>
<evidence type="ECO:0000256" key="2">
    <source>
        <dbReference type="ARBA" id="ARBA00022729"/>
    </source>
</evidence>
<dbReference type="AlphaFoldDB" id="A0A8T2KRF2"/>
<dbReference type="PANTHER" id="PTHR12080">
    <property type="entry name" value="SIGNALING LYMPHOCYTIC ACTIVATION MOLECULE"/>
    <property type="match status" value="1"/>
</dbReference>
<dbReference type="InterPro" id="IPR013783">
    <property type="entry name" value="Ig-like_fold"/>
</dbReference>
<dbReference type="Pfam" id="PF07686">
    <property type="entry name" value="V-set"/>
    <property type="match status" value="1"/>
</dbReference>
<name>A0A8T2KRF2_ASTMX</name>
<evidence type="ECO:0000256" key="4">
    <source>
        <dbReference type="ARBA" id="ARBA00023180"/>
    </source>
</evidence>
<dbReference type="GO" id="GO:0016020">
    <property type="term" value="C:membrane"/>
    <property type="evidence" value="ECO:0007669"/>
    <property type="project" value="UniProtKB-SubCell"/>
</dbReference>
<organism evidence="7 8">
    <name type="scientific">Astyanax mexicanus</name>
    <name type="common">Blind cave fish</name>
    <name type="synonym">Astyanax fasciatus mexicanus</name>
    <dbReference type="NCBI Taxonomy" id="7994"/>
    <lineage>
        <taxon>Eukaryota</taxon>
        <taxon>Metazoa</taxon>
        <taxon>Chordata</taxon>
        <taxon>Craniata</taxon>
        <taxon>Vertebrata</taxon>
        <taxon>Euteleostomi</taxon>
        <taxon>Actinopterygii</taxon>
        <taxon>Neopterygii</taxon>
        <taxon>Teleostei</taxon>
        <taxon>Ostariophysi</taxon>
        <taxon>Characiformes</taxon>
        <taxon>Characoidei</taxon>
        <taxon>Acestrorhamphidae</taxon>
        <taxon>Acestrorhamphinae</taxon>
        <taxon>Astyanax</taxon>
    </lineage>
</organism>
<dbReference type="SUPFAM" id="SSF48726">
    <property type="entry name" value="Immunoglobulin"/>
    <property type="match status" value="1"/>
</dbReference>
<dbReference type="Proteomes" id="UP000752171">
    <property type="component" value="Unassembled WGS sequence"/>
</dbReference>
<comment type="subcellular location">
    <subcellularLocation>
        <location evidence="1">Membrane</location>
    </subcellularLocation>
</comment>
<sequence length="268" mass="29673">MSYLINCYGFPCGLYGVSNKLLIVYLNNVLSSFSAGSSDVSKPVGDSVQLDVQIKEQTFSVLLWKHNYENIIIRYYADDKTFKKYGPYKDRVEFNEETYSLTLKNLQKNDSGLYEAIIPGQKETTVAQYDLSVLNIVEAPVLTYLVTSNTCNSTLTCRGHDLSVSSTCYKGSCEEKEERSGGVALSLSIKGHSFICNHSNPFSWKQDELEMEIFRPLCADIGAVSPPAGQSAGVSVCLVKTGLYSIILIILLSAVITVHLRERCNKPS</sequence>
<protein>
    <recommendedName>
        <fullName evidence="6">Immunoglobulin domain-containing protein</fullName>
    </recommendedName>
</protein>
<keyword evidence="5" id="KW-0812">Transmembrane</keyword>
<feature type="domain" description="Immunoglobulin" evidence="6">
    <location>
        <begin position="37"/>
        <end position="134"/>
    </location>
</feature>
<dbReference type="InterPro" id="IPR003599">
    <property type="entry name" value="Ig_sub"/>
</dbReference>
<keyword evidence="3 5" id="KW-0472">Membrane</keyword>
<evidence type="ECO:0000259" key="6">
    <source>
        <dbReference type="SMART" id="SM00409"/>
    </source>
</evidence>
<comment type="caution">
    <text evidence="7">The sequence shown here is derived from an EMBL/GenBank/DDBJ whole genome shotgun (WGS) entry which is preliminary data.</text>
</comment>
<reference evidence="7 8" key="1">
    <citation type="submission" date="2021-07" db="EMBL/GenBank/DDBJ databases">
        <authorList>
            <person name="Imarazene B."/>
            <person name="Zahm M."/>
            <person name="Klopp C."/>
            <person name="Cabau C."/>
            <person name="Beille S."/>
            <person name="Jouanno E."/>
            <person name="Castinel A."/>
            <person name="Lluch J."/>
            <person name="Gil L."/>
            <person name="Kuchtly C."/>
            <person name="Lopez Roques C."/>
            <person name="Donnadieu C."/>
            <person name="Parrinello H."/>
            <person name="Journot L."/>
            <person name="Du K."/>
            <person name="Schartl M."/>
            <person name="Retaux S."/>
            <person name="Guiguen Y."/>
        </authorList>
    </citation>
    <scope>NUCLEOTIDE SEQUENCE [LARGE SCALE GENOMIC DNA]</scope>
    <source>
        <strain evidence="7">Pach_M1</strain>
        <tissue evidence="7">Testis</tissue>
    </source>
</reference>
<evidence type="ECO:0000313" key="8">
    <source>
        <dbReference type="Proteomes" id="UP000752171"/>
    </source>
</evidence>
<evidence type="ECO:0000313" key="7">
    <source>
        <dbReference type="EMBL" id="KAG9259391.1"/>
    </source>
</evidence>